<evidence type="ECO:0000256" key="2">
    <source>
        <dbReference type="SAM" id="SignalP"/>
    </source>
</evidence>
<feature type="compositionally biased region" description="Low complexity" evidence="1">
    <location>
        <begin position="386"/>
        <end position="398"/>
    </location>
</feature>
<dbReference type="RefSeq" id="WP_217647749.1">
    <property type="nucleotide sequence ID" value="NZ_FOUR01000004.1"/>
</dbReference>
<evidence type="ECO:0000313" key="3">
    <source>
        <dbReference type="EMBL" id="SFN10308.1"/>
    </source>
</evidence>
<proteinExistence type="predicted"/>
<sequence>MSVKGHYLARVSRAAVRAAVLLMGFAFLGAPAQAVTVSGLYSVEVPVDGSSSAQLQQGYEEGLRRVLVRVSGSRDVLSRDGIQSVLAEAESLLLSYQFLRGDDGGNRLQMSFGAVGVNRALASIDAPVWGANRPLTLAWIAVEERGSRRLITEGAESDQWQSAFAQAASERGLPVALPSENFRGDRELLSEIWGQFVGRVRSSAPDTSHDVMALVRVSQSGGQWRAGWVFDGMAMDGGEEVVTAANPQALARAVIGRWADRYAGRYAVAAGEVGDLPQVDIVVQGIQSVEDYGKATRILEGFTPVQAVGASRVKGDQLTLRVTFNGELDQLKEYVALDPRFIPLDAGSFVPEPEPESSEPQPESESPETQREAGPASETEAEAEAAPEAGVESGAGAVDNAASEQAADAEPVSGELPLDSEGAEQAFESLYQLLYYRWQPSPAIGNGVEE</sequence>
<keyword evidence="2" id="KW-0732">Signal</keyword>
<protein>
    <recommendedName>
        <fullName evidence="5">DUF2066 domain-containing protein</fullName>
    </recommendedName>
</protein>
<dbReference type="AlphaFoldDB" id="A0A1I4W9G6"/>
<dbReference type="EMBL" id="FOUR01000004">
    <property type="protein sequence ID" value="SFN10308.1"/>
    <property type="molecule type" value="Genomic_DNA"/>
</dbReference>
<dbReference type="Proteomes" id="UP000199339">
    <property type="component" value="Unassembled WGS sequence"/>
</dbReference>
<feature type="signal peptide" evidence="2">
    <location>
        <begin position="1"/>
        <end position="34"/>
    </location>
</feature>
<dbReference type="Pfam" id="PF09839">
    <property type="entry name" value="DUF2066"/>
    <property type="match status" value="1"/>
</dbReference>
<evidence type="ECO:0008006" key="5">
    <source>
        <dbReference type="Google" id="ProtNLM"/>
    </source>
</evidence>
<dbReference type="InterPro" id="IPR018642">
    <property type="entry name" value="DUF2066"/>
</dbReference>
<name>A0A1I4W9G6_9GAMM</name>
<accession>A0A1I4W9G6</accession>
<gene>
    <name evidence="3" type="ORF">SAMN04487961_2163</name>
</gene>
<feature type="region of interest" description="Disordered" evidence="1">
    <location>
        <begin position="345"/>
        <end position="421"/>
    </location>
</feature>
<evidence type="ECO:0000313" key="4">
    <source>
        <dbReference type="Proteomes" id="UP000199339"/>
    </source>
</evidence>
<feature type="chain" id="PRO_5011796573" description="DUF2066 domain-containing protein" evidence="2">
    <location>
        <begin position="35"/>
        <end position="450"/>
    </location>
</feature>
<reference evidence="4" key="1">
    <citation type="submission" date="2016-10" db="EMBL/GenBank/DDBJ databases">
        <authorList>
            <person name="Varghese N."/>
            <person name="Submissions S."/>
        </authorList>
    </citation>
    <scope>NUCLEOTIDE SEQUENCE [LARGE SCALE GENOMIC DNA]</scope>
    <source>
        <strain evidence="4">CGMCC 1.6775</strain>
    </source>
</reference>
<keyword evidence="4" id="KW-1185">Reference proteome</keyword>
<organism evidence="3 4">
    <name type="scientific">Marinobacter pelagius</name>
    <dbReference type="NCBI Taxonomy" id="379482"/>
    <lineage>
        <taxon>Bacteria</taxon>
        <taxon>Pseudomonadati</taxon>
        <taxon>Pseudomonadota</taxon>
        <taxon>Gammaproteobacteria</taxon>
        <taxon>Pseudomonadales</taxon>
        <taxon>Marinobacteraceae</taxon>
        <taxon>Marinobacter</taxon>
    </lineage>
</organism>
<evidence type="ECO:0000256" key="1">
    <source>
        <dbReference type="SAM" id="MobiDB-lite"/>
    </source>
</evidence>